<comment type="caution">
    <text evidence="5">The sequence shown here is derived from an EMBL/GenBank/DDBJ whole genome shotgun (WGS) entry which is preliminary data.</text>
</comment>
<feature type="domain" description="ABC transporter" evidence="4">
    <location>
        <begin position="4"/>
        <end position="263"/>
    </location>
</feature>
<dbReference type="RefSeq" id="WP_343753955.1">
    <property type="nucleotide sequence ID" value="NZ_BAAACW010000039.1"/>
</dbReference>
<evidence type="ECO:0000256" key="3">
    <source>
        <dbReference type="SAM" id="MobiDB-lite"/>
    </source>
</evidence>
<organism evidence="5 6">
    <name type="scientific">Alkalibacterium iburiense</name>
    <dbReference type="NCBI Taxonomy" id="290589"/>
    <lineage>
        <taxon>Bacteria</taxon>
        <taxon>Bacillati</taxon>
        <taxon>Bacillota</taxon>
        <taxon>Bacilli</taxon>
        <taxon>Lactobacillales</taxon>
        <taxon>Carnobacteriaceae</taxon>
        <taxon>Alkalibacterium</taxon>
    </lineage>
</organism>
<dbReference type="InterPro" id="IPR027417">
    <property type="entry name" value="P-loop_NTPase"/>
</dbReference>
<dbReference type="PROSITE" id="PS50893">
    <property type="entry name" value="ABC_TRANSPORTER_2"/>
    <property type="match status" value="2"/>
</dbReference>
<dbReference type="Gene3D" id="3.40.50.300">
    <property type="entry name" value="P-loop containing nucleotide triphosphate hydrolases"/>
    <property type="match status" value="2"/>
</dbReference>
<reference evidence="5 6" key="1">
    <citation type="journal article" date="2019" name="Int. J. Syst. Evol. Microbiol.">
        <title>The Global Catalogue of Microorganisms (GCM) 10K type strain sequencing project: providing services to taxonomists for standard genome sequencing and annotation.</title>
        <authorList>
            <consortium name="The Broad Institute Genomics Platform"/>
            <consortium name="The Broad Institute Genome Sequencing Center for Infectious Disease"/>
            <person name="Wu L."/>
            <person name="Ma J."/>
        </authorList>
    </citation>
    <scope>NUCLEOTIDE SEQUENCE [LARGE SCALE GENOMIC DNA]</scope>
    <source>
        <strain evidence="5 6">JCM 12662</strain>
    </source>
</reference>
<feature type="compositionally biased region" description="Basic and acidic residues" evidence="3">
    <location>
        <begin position="641"/>
        <end position="652"/>
    </location>
</feature>
<dbReference type="GO" id="GO:0005524">
    <property type="term" value="F:ATP binding"/>
    <property type="evidence" value="ECO:0007669"/>
    <property type="project" value="UniProtKB-KW"/>
</dbReference>
<dbReference type="PROSITE" id="PS00211">
    <property type="entry name" value="ABC_TRANSPORTER_1"/>
    <property type="match status" value="2"/>
</dbReference>
<keyword evidence="2 5" id="KW-0067">ATP-binding</keyword>
<dbReference type="SMART" id="SM00382">
    <property type="entry name" value="AAA"/>
    <property type="match status" value="2"/>
</dbReference>
<keyword evidence="1" id="KW-0547">Nucleotide-binding</keyword>
<dbReference type="Pfam" id="PF00005">
    <property type="entry name" value="ABC_tran"/>
    <property type="match status" value="2"/>
</dbReference>
<accession>A0ABN0X6C5</accession>
<feature type="domain" description="ABC transporter" evidence="4">
    <location>
        <begin position="331"/>
        <end position="544"/>
    </location>
</feature>
<dbReference type="CDD" id="cd03221">
    <property type="entry name" value="ABCF_EF-3"/>
    <property type="match status" value="2"/>
</dbReference>
<dbReference type="PANTHER" id="PTHR42855:SF2">
    <property type="entry name" value="DRUG RESISTANCE ABC TRANSPORTER,ATP-BINDING PROTEIN"/>
    <property type="match status" value="1"/>
</dbReference>
<evidence type="ECO:0000256" key="1">
    <source>
        <dbReference type="ARBA" id="ARBA00022741"/>
    </source>
</evidence>
<dbReference type="Proteomes" id="UP001501166">
    <property type="component" value="Unassembled WGS sequence"/>
</dbReference>
<dbReference type="InterPro" id="IPR051309">
    <property type="entry name" value="ABCF_ATPase"/>
</dbReference>
<dbReference type="EMBL" id="BAAACW010000039">
    <property type="protein sequence ID" value="GAA0356202.1"/>
    <property type="molecule type" value="Genomic_DNA"/>
</dbReference>
<proteinExistence type="predicted"/>
<dbReference type="InterPro" id="IPR017871">
    <property type="entry name" value="ABC_transporter-like_CS"/>
</dbReference>
<protein>
    <submittedName>
        <fullName evidence="5">ABC-F family ATP-binding cassette domain-containing protein</fullName>
    </submittedName>
</protein>
<evidence type="ECO:0000313" key="5">
    <source>
        <dbReference type="EMBL" id="GAA0356202.1"/>
    </source>
</evidence>
<feature type="region of interest" description="Disordered" evidence="3">
    <location>
        <begin position="544"/>
        <end position="574"/>
    </location>
</feature>
<sequence length="652" mass="74677">MIVLQTQKIARHFGAETLFDNVSLEIKDSSKIGLVGRNGAGKTTLLDIISGKTEPDEGEIHKKKDMTIGYLDQHTGLESSLTIWEEMFKIAEPLMAIQSEMTQLEKQISDPHLDHYTVEYKDLLSRYDALQIRFQENNGYGIESEIKSVLHGFRFYEEDYNTPIEQLSGGQKTRLALARLLLEKKDLLVLDEPTNHLDIDTLAWLESYLQSYTKALLIVSHDRYFLDKVVNEIYEVSRGSVSHYPGNYSAYLDLKAERIKREWKVFEKQQKKMASLEDFVARNIVRASTTKRAQARRKQLEKMEPLSKPMGDEKSAHFQFLTNRPSGQVVIQTDNLDIGYGEKALSGGIDLDIRKQDAIAIVGPNGIGKTTLLKTLIGMIPPLKGDISLGTKVDIGYYDQEQTLLNQSKTVLNEVWDDHPTLPEQSIRTLLGSFLFSGEDVEKTIASLSGGERARVALAKLALEKNNVLMLDEPTNHLDIDSKEVLENALIEFEGTILFVSHDRYFINRIATKVIELNEDSTVEYLGDYDYYVQKKEELEALKRIDEGSQESPAEEDKPLSESKRTYQDQKEFQKEQRRLTRRIEAIESELEDIENKILEVQKLLSLPETFEDLTKAEELAKENKTLQEQQDQLMEEWEDSHEKLEEWNSSL</sequence>
<feature type="compositionally biased region" description="Basic and acidic residues" evidence="3">
    <location>
        <begin position="555"/>
        <end position="574"/>
    </location>
</feature>
<name>A0ABN0X6C5_9LACT</name>
<dbReference type="InterPro" id="IPR003593">
    <property type="entry name" value="AAA+_ATPase"/>
</dbReference>
<dbReference type="SUPFAM" id="SSF52540">
    <property type="entry name" value="P-loop containing nucleoside triphosphate hydrolases"/>
    <property type="match status" value="2"/>
</dbReference>
<dbReference type="Pfam" id="PF12848">
    <property type="entry name" value="ABC_tran_Xtn"/>
    <property type="match status" value="1"/>
</dbReference>
<evidence type="ECO:0000259" key="4">
    <source>
        <dbReference type="PROSITE" id="PS50893"/>
    </source>
</evidence>
<feature type="region of interest" description="Disordered" evidence="3">
    <location>
        <begin position="627"/>
        <end position="652"/>
    </location>
</feature>
<evidence type="ECO:0000256" key="2">
    <source>
        <dbReference type="ARBA" id="ARBA00022840"/>
    </source>
</evidence>
<dbReference type="PANTHER" id="PTHR42855">
    <property type="entry name" value="ABC TRANSPORTER ATP-BINDING SUBUNIT"/>
    <property type="match status" value="1"/>
</dbReference>
<dbReference type="InterPro" id="IPR032781">
    <property type="entry name" value="ABC_tran_Xtn"/>
</dbReference>
<gene>
    <name evidence="5" type="ORF">GCM10008932_06470</name>
</gene>
<evidence type="ECO:0000313" key="6">
    <source>
        <dbReference type="Proteomes" id="UP001501166"/>
    </source>
</evidence>
<dbReference type="InterPro" id="IPR003439">
    <property type="entry name" value="ABC_transporter-like_ATP-bd"/>
</dbReference>
<keyword evidence="6" id="KW-1185">Reference proteome</keyword>